<organism evidence="1">
    <name type="scientific">Vibrio cholerae non-O1/non-O139</name>
    <dbReference type="NCBI Taxonomy" id="156539"/>
    <lineage>
        <taxon>Bacteria</taxon>
        <taxon>Pseudomonadati</taxon>
        <taxon>Pseudomonadota</taxon>
        <taxon>Gammaproteobacteria</taxon>
        <taxon>Vibrionales</taxon>
        <taxon>Vibrionaceae</taxon>
        <taxon>Vibrio</taxon>
    </lineage>
</organism>
<dbReference type="EMBL" id="KY486775">
    <property type="protein sequence ID" value="ASI37985.1"/>
    <property type="molecule type" value="Genomic_DNA"/>
</dbReference>
<dbReference type="RefSeq" id="WP_000540776.1">
    <property type="nucleotide sequence ID" value="NZ_KY486775.1"/>
</dbReference>
<evidence type="ECO:0000313" key="1">
    <source>
        <dbReference type="EMBL" id="ASI37985.1"/>
    </source>
</evidence>
<accession>A0A220IT08</accession>
<geneLocation type="plasmid" evidence="1">
    <name>pSDH-1</name>
</geneLocation>
<reference evidence="1" key="1">
    <citation type="submission" date="2017-01" db="EMBL/GenBank/DDBJ databases">
        <title>Complete sequence and distribution of two new cryptic plasmids isolated in clinical Vibrio cholerae non-O1/non-O139 from Haiti.</title>
        <authorList>
            <person name="Ceccarelli D."/>
            <person name="Garriss G."/>
            <person name="Choi S.Y."/>
            <person name="Hasan N.A."/>
            <person name="Stepanauskas R."/>
            <person name="Pop M."/>
            <person name="Huq A."/>
            <person name="Colwell R.R."/>
        </authorList>
    </citation>
    <scope>NUCLEOTIDE SEQUENCE</scope>
    <source>
        <strain evidence="1">HC-1A2</strain>
        <plasmid evidence="1">pSDH-1</plasmid>
    </source>
</reference>
<protein>
    <submittedName>
        <fullName evidence="1">Uncharacterized protein</fullName>
    </submittedName>
</protein>
<keyword evidence="1" id="KW-0614">Plasmid</keyword>
<name>A0A220IT08_VIBCL</name>
<sequence>MGYKHKYKVNIAMMYSKRGKMFNVIKTIYCAEKKRGVQKIVCSFKQDAITHLEFDDPQIQDQIIAANISEEEKEEFFQWFTVTKEEAKKEADRQSNESAIFWLETSSTKITDLLTESQADEIYKHLKEIRLKVRSLGFTEKRQKKESES</sequence>
<proteinExistence type="predicted"/>
<dbReference type="AlphaFoldDB" id="A0A220IT08"/>